<dbReference type="AlphaFoldDB" id="J9DBA8"/>
<evidence type="ECO:0000313" key="2">
    <source>
        <dbReference type="EMBL" id="EJX10176.1"/>
    </source>
</evidence>
<keyword evidence="1" id="KW-0812">Transmembrane</keyword>
<evidence type="ECO:0008006" key="3">
    <source>
        <dbReference type="Google" id="ProtNLM"/>
    </source>
</evidence>
<comment type="caution">
    <text evidence="2">The sequence shown here is derived from an EMBL/GenBank/DDBJ whole genome shotgun (WGS) entry which is preliminary data.</text>
</comment>
<evidence type="ECO:0000256" key="1">
    <source>
        <dbReference type="SAM" id="Phobius"/>
    </source>
</evidence>
<keyword evidence="1" id="KW-0472">Membrane</keyword>
<name>J9DBA8_9ZZZZ</name>
<sequence length="64" mass="7012">MSYFCCVIKLETTKRTHLFTLKKEAIMAIKKGVWDTILKVIIAVASAVLGALGGSAMQANRKIE</sequence>
<proteinExistence type="predicted"/>
<protein>
    <recommendedName>
        <fullName evidence="3">Smalltalk protein</fullName>
    </recommendedName>
</protein>
<reference evidence="2" key="1">
    <citation type="journal article" date="2012" name="PLoS ONE">
        <title>Gene sets for utilization of primary and secondary nutrition supplies in the distal gut of endangered iberian lynx.</title>
        <authorList>
            <person name="Alcaide M."/>
            <person name="Messina E."/>
            <person name="Richter M."/>
            <person name="Bargiela R."/>
            <person name="Peplies J."/>
            <person name="Huws S.A."/>
            <person name="Newbold C.J."/>
            <person name="Golyshin P.N."/>
            <person name="Simon M.A."/>
            <person name="Lopez G."/>
            <person name="Yakimov M.M."/>
            <person name="Ferrer M."/>
        </authorList>
    </citation>
    <scope>NUCLEOTIDE SEQUENCE</scope>
</reference>
<dbReference type="EMBL" id="AMCI01000238">
    <property type="protein sequence ID" value="EJX10176.1"/>
    <property type="molecule type" value="Genomic_DNA"/>
</dbReference>
<dbReference type="InterPro" id="IPR045505">
    <property type="entry name" value="DUF6486"/>
</dbReference>
<feature type="transmembrane region" description="Helical" evidence="1">
    <location>
        <begin position="37"/>
        <end position="57"/>
    </location>
</feature>
<organism evidence="2">
    <name type="scientific">gut metagenome</name>
    <dbReference type="NCBI Taxonomy" id="749906"/>
    <lineage>
        <taxon>unclassified sequences</taxon>
        <taxon>metagenomes</taxon>
        <taxon>organismal metagenomes</taxon>
    </lineage>
</organism>
<gene>
    <name evidence="2" type="ORF">EVA_01717</name>
</gene>
<dbReference type="Pfam" id="PF20096">
    <property type="entry name" value="DUF6486"/>
    <property type="match status" value="1"/>
</dbReference>
<keyword evidence="1" id="KW-1133">Transmembrane helix</keyword>
<dbReference type="NCBIfam" id="NF033879">
    <property type="entry name" value="smalltalk"/>
    <property type="match status" value="1"/>
</dbReference>
<accession>J9DBA8</accession>